<evidence type="ECO:0000313" key="6">
    <source>
        <dbReference type="Proteomes" id="UP000540656"/>
    </source>
</evidence>
<evidence type="ECO:0000313" key="5">
    <source>
        <dbReference type="EMBL" id="NYG59998.1"/>
    </source>
</evidence>
<organism evidence="5 6">
    <name type="scientific">Nocardioides daedukensis</name>
    <dbReference type="NCBI Taxonomy" id="634462"/>
    <lineage>
        <taxon>Bacteria</taxon>
        <taxon>Bacillati</taxon>
        <taxon>Actinomycetota</taxon>
        <taxon>Actinomycetes</taxon>
        <taxon>Propionibacteriales</taxon>
        <taxon>Nocardioidaceae</taxon>
        <taxon>Nocardioides</taxon>
    </lineage>
</organism>
<dbReference type="InterPro" id="IPR009057">
    <property type="entry name" value="Homeodomain-like_sf"/>
</dbReference>
<name>A0A7Y9UPV2_9ACTN</name>
<dbReference type="Gene3D" id="1.10.10.60">
    <property type="entry name" value="Homeodomain-like"/>
    <property type="match status" value="1"/>
</dbReference>
<proteinExistence type="predicted"/>
<evidence type="ECO:0000256" key="2">
    <source>
        <dbReference type="ARBA" id="ARBA00023125"/>
    </source>
</evidence>
<dbReference type="InterPro" id="IPR018062">
    <property type="entry name" value="HTH_AraC-typ_CS"/>
</dbReference>
<evidence type="ECO:0000256" key="3">
    <source>
        <dbReference type="ARBA" id="ARBA00023163"/>
    </source>
</evidence>
<dbReference type="InterPro" id="IPR020449">
    <property type="entry name" value="Tscrpt_reg_AraC-type_HTH"/>
</dbReference>
<keyword evidence="2 5" id="KW-0238">DNA-binding</keyword>
<dbReference type="PROSITE" id="PS00041">
    <property type="entry name" value="HTH_ARAC_FAMILY_1"/>
    <property type="match status" value="1"/>
</dbReference>
<dbReference type="GO" id="GO:0043565">
    <property type="term" value="F:sequence-specific DNA binding"/>
    <property type="evidence" value="ECO:0007669"/>
    <property type="project" value="InterPro"/>
</dbReference>
<dbReference type="PANTHER" id="PTHR11019">
    <property type="entry name" value="HTH-TYPE TRANSCRIPTIONAL REGULATOR NIMR"/>
    <property type="match status" value="1"/>
</dbReference>
<dbReference type="PANTHER" id="PTHR11019:SF199">
    <property type="entry name" value="HTH-TYPE TRANSCRIPTIONAL REGULATOR NIMR"/>
    <property type="match status" value="1"/>
</dbReference>
<keyword evidence="1" id="KW-0805">Transcription regulation</keyword>
<evidence type="ECO:0000256" key="1">
    <source>
        <dbReference type="ARBA" id="ARBA00023015"/>
    </source>
</evidence>
<keyword evidence="3" id="KW-0804">Transcription</keyword>
<dbReference type="SUPFAM" id="SSF46689">
    <property type="entry name" value="Homeodomain-like"/>
    <property type="match status" value="1"/>
</dbReference>
<comment type="caution">
    <text evidence="5">The sequence shown here is derived from an EMBL/GenBank/DDBJ whole genome shotgun (WGS) entry which is preliminary data.</text>
</comment>
<evidence type="ECO:0000259" key="4">
    <source>
        <dbReference type="PROSITE" id="PS01124"/>
    </source>
</evidence>
<dbReference type="AlphaFoldDB" id="A0A7Y9UPV2"/>
<sequence>MSPRGQARSLSVPRTATSSGEIAIEEFGYGLGPPTGILVLRYPASSTVPDFPEDRDDFLHQVFWSPDGVLMVRRGTTSRFLAPTEMLWLRRGVVAEVRGLGVQTILRTCVRQAPSGLTDLNAAVLAPGEEARATLLSLARPGISEAEGLRARVAILDALAACPAGEIEHAGSWQSPAHSVARSLLADPADCTGLADWAARLHVSTKTLQRDIEREFDASFTALRTRIRLKAAAALLHGHSVTETAHLVGYSSASSFVAAFTREFGETPGRFAQHLAAS</sequence>
<feature type="domain" description="HTH araC/xylS-type" evidence="4">
    <location>
        <begin position="178"/>
        <end position="274"/>
    </location>
</feature>
<dbReference type="Pfam" id="PF12833">
    <property type="entry name" value="HTH_18"/>
    <property type="match status" value="1"/>
</dbReference>
<keyword evidence="6" id="KW-1185">Reference proteome</keyword>
<dbReference type="Proteomes" id="UP000540656">
    <property type="component" value="Unassembled WGS sequence"/>
</dbReference>
<protein>
    <submittedName>
        <fullName evidence="5">AraC-like DNA-binding protein</fullName>
    </submittedName>
</protein>
<reference evidence="5 6" key="1">
    <citation type="submission" date="2020-07" db="EMBL/GenBank/DDBJ databases">
        <title>Sequencing the genomes of 1000 actinobacteria strains.</title>
        <authorList>
            <person name="Klenk H.-P."/>
        </authorList>
    </citation>
    <scope>NUCLEOTIDE SEQUENCE [LARGE SCALE GENOMIC DNA]</scope>
    <source>
        <strain evidence="5 6">DSM 23819</strain>
    </source>
</reference>
<dbReference type="PRINTS" id="PR00032">
    <property type="entry name" value="HTHARAC"/>
</dbReference>
<accession>A0A7Y9UPV2</accession>
<gene>
    <name evidence="5" type="ORF">BJ980_002921</name>
</gene>
<dbReference type="EMBL" id="JACCAA010000001">
    <property type="protein sequence ID" value="NYG59998.1"/>
    <property type="molecule type" value="Genomic_DNA"/>
</dbReference>
<dbReference type="GO" id="GO:0003700">
    <property type="term" value="F:DNA-binding transcription factor activity"/>
    <property type="evidence" value="ECO:0007669"/>
    <property type="project" value="InterPro"/>
</dbReference>
<dbReference type="InterPro" id="IPR018060">
    <property type="entry name" value="HTH_AraC"/>
</dbReference>
<dbReference type="PROSITE" id="PS01124">
    <property type="entry name" value="HTH_ARAC_FAMILY_2"/>
    <property type="match status" value="1"/>
</dbReference>
<dbReference type="SMART" id="SM00342">
    <property type="entry name" value="HTH_ARAC"/>
    <property type="match status" value="1"/>
</dbReference>